<name>A0A261THR0_9BORD</name>
<feature type="domain" description="ChsH2 C-terminal OB-fold" evidence="1">
    <location>
        <begin position="55"/>
        <end position="113"/>
    </location>
</feature>
<dbReference type="PANTHER" id="PTHR34075:SF5">
    <property type="entry name" value="BLR3430 PROTEIN"/>
    <property type="match status" value="1"/>
</dbReference>
<dbReference type="Pfam" id="PF01796">
    <property type="entry name" value="OB_ChsH2_C"/>
    <property type="match status" value="1"/>
</dbReference>
<dbReference type="RefSeq" id="WP_094801334.1">
    <property type="nucleotide sequence ID" value="NZ_NEVP01000009.1"/>
</dbReference>
<proteinExistence type="predicted"/>
<feature type="domain" description="ChsH2 rubredoxin-like zinc ribbon" evidence="2">
    <location>
        <begin position="18"/>
        <end position="44"/>
    </location>
</feature>
<protein>
    <recommendedName>
        <fullName evidence="5">DNA-binding protein</fullName>
    </recommendedName>
</protein>
<evidence type="ECO:0000313" key="3">
    <source>
        <dbReference type="EMBL" id="OZI48955.1"/>
    </source>
</evidence>
<reference evidence="3 4" key="1">
    <citation type="submission" date="2017-05" db="EMBL/GenBank/DDBJ databases">
        <title>Complete and WGS of Bordetella genogroups.</title>
        <authorList>
            <person name="Spilker T."/>
            <person name="LiPuma J."/>
        </authorList>
    </citation>
    <scope>NUCLEOTIDE SEQUENCE [LARGE SCALE GENOMIC DNA]</scope>
    <source>
        <strain evidence="3 4">AU10456</strain>
    </source>
</reference>
<evidence type="ECO:0000259" key="1">
    <source>
        <dbReference type="Pfam" id="PF01796"/>
    </source>
</evidence>
<dbReference type="InterPro" id="IPR022002">
    <property type="entry name" value="ChsH2_Znr"/>
</dbReference>
<dbReference type="InterPro" id="IPR002878">
    <property type="entry name" value="ChsH2_C"/>
</dbReference>
<organism evidence="3 4">
    <name type="scientific">Bordetella genomosp. 5</name>
    <dbReference type="NCBI Taxonomy" id="1395608"/>
    <lineage>
        <taxon>Bacteria</taxon>
        <taxon>Pseudomonadati</taxon>
        <taxon>Pseudomonadota</taxon>
        <taxon>Betaproteobacteria</taxon>
        <taxon>Burkholderiales</taxon>
        <taxon>Alcaligenaceae</taxon>
        <taxon>Bordetella</taxon>
    </lineage>
</organism>
<gene>
    <name evidence="3" type="ORF">CAL25_15105</name>
</gene>
<dbReference type="InterPro" id="IPR052513">
    <property type="entry name" value="Thioester_dehydratase-like"/>
</dbReference>
<dbReference type="Pfam" id="PF12172">
    <property type="entry name" value="zf-ChsH2"/>
    <property type="match status" value="1"/>
</dbReference>
<comment type="caution">
    <text evidence="3">The sequence shown here is derived from an EMBL/GenBank/DDBJ whole genome shotgun (WGS) entry which is preliminary data.</text>
</comment>
<dbReference type="OrthoDB" id="5514845at2"/>
<dbReference type="AlphaFoldDB" id="A0A261THR0"/>
<evidence type="ECO:0000313" key="4">
    <source>
        <dbReference type="Proteomes" id="UP000216913"/>
    </source>
</evidence>
<dbReference type="Proteomes" id="UP000216913">
    <property type="component" value="Unassembled WGS sequence"/>
</dbReference>
<keyword evidence="4" id="KW-1185">Reference proteome</keyword>
<dbReference type="InterPro" id="IPR012340">
    <property type="entry name" value="NA-bd_OB-fold"/>
</dbReference>
<evidence type="ECO:0000259" key="2">
    <source>
        <dbReference type="Pfam" id="PF12172"/>
    </source>
</evidence>
<dbReference type="PANTHER" id="PTHR34075">
    <property type="entry name" value="BLR3430 PROTEIN"/>
    <property type="match status" value="1"/>
</dbReference>
<sequence>MFDISHVPVRDATSQPFWDAANEARLLIQQCPSTGVYQWYPRAHSVTDPRVAPRWVPACGRATLFSYTIIHRGGVQKAPYACVLVELEEGPLMLTRCPVLDGLRVGMPMQVQFATLGDGLHLPVFAPVES</sequence>
<dbReference type="EMBL" id="NEVP01000009">
    <property type="protein sequence ID" value="OZI48955.1"/>
    <property type="molecule type" value="Genomic_DNA"/>
</dbReference>
<accession>A0A261THR0</accession>
<evidence type="ECO:0008006" key="5">
    <source>
        <dbReference type="Google" id="ProtNLM"/>
    </source>
</evidence>
<dbReference type="SUPFAM" id="SSF50249">
    <property type="entry name" value="Nucleic acid-binding proteins"/>
    <property type="match status" value="1"/>
</dbReference>